<proteinExistence type="predicted"/>
<evidence type="ECO:0000256" key="1">
    <source>
        <dbReference type="SAM" id="Phobius"/>
    </source>
</evidence>
<evidence type="ECO:0000313" key="2">
    <source>
        <dbReference type="EMBL" id="KPL70287.1"/>
    </source>
</evidence>
<feature type="transmembrane region" description="Helical" evidence="1">
    <location>
        <begin position="139"/>
        <end position="160"/>
    </location>
</feature>
<sequence length="198" mass="21971">MSPSLNSKLMETSRQKQPYTLASVCIKTALIHTVSYFLIGLISFTVFDYSARYADPLLGNFMRQTTHPMVAAGPLFQILRGLLFGLVFFTLRDVVFARKRGWLTLWLVLLVVGIISPFGPSPSSIEGMVYTTVPLNFHVIGLPEVIVQSLVLAVGTFFWVNHPEKKWIGWVIGIVFAMVILMAVMGILSAVGILVQPK</sequence>
<protein>
    <submittedName>
        <fullName evidence="2">Uncharacterized protein</fullName>
    </submittedName>
</protein>
<dbReference type="RefSeq" id="WP_062531985.1">
    <property type="nucleotide sequence ID" value="NZ_BBYA01000010.1"/>
</dbReference>
<gene>
    <name evidence="2" type="ORF">ADM99_14060</name>
</gene>
<dbReference type="OrthoDB" id="306518at2"/>
<organism evidence="2 3">
    <name type="scientific">Leptolinea tardivitalis</name>
    <dbReference type="NCBI Taxonomy" id="229920"/>
    <lineage>
        <taxon>Bacteria</taxon>
        <taxon>Bacillati</taxon>
        <taxon>Chloroflexota</taxon>
        <taxon>Anaerolineae</taxon>
        <taxon>Anaerolineales</taxon>
        <taxon>Anaerolineaceae</taxon>
        <taxon>Leptolinea</taxon>
    </lineage>
</organism>
<dbReference type="AlphaFoldDB" id="A0A0P6X5U4"/>
<keyword evidence="1" id="KW-0812">Transmembrane</keyword>
<dbReference type="Proteomes" id="UP000050430">
    <property type="component" value="Unassembled WGS sequence"/>
</dbReference>
<dbReference type="STRING" id="229920.ADM99_14060"/>
<feature type="transmembrane region" description="Helical" evidence="1">
    <location>
        <begin position="21"/>
        <end position="47"/>
    </location>
</feature>
<comment type="caution">
    <text evidence="2">The sequence shown here is derived from an EMBL/GenBank/DDBJ whole genome shotgun (WGS) entry which is preliminary data.</text>
</comment>
<keyword evidence="1" id="KW-1133">Transmembrane helix</keyword>
<keyword evidence="1" id="KW-0472">Membrane</keyword>
<name>A0A0P6X5U4_9CHLR</name>
<dbReference type="EMBL" id="LGCK01000014">
    <property type="protein sequence ID" value="KPL70287.1"/>
    <property type="molecule type" value="Genomic_DNA"/>
</dbReference>
<feature type="transmembrane region" description="Helical" evidence="1">
    <location>
        <begin position="101"/>
        <end position="119"/>
    </location>
</feature>
<feature type="transmembrane region" description="Helical" evidence="1">
    <location>
        <begin position="167"/>
        <end position="195"/>
    </location>
</feature>
<evidence type="ECO:0000313" key="3">
    <source>
        <dbReference type="Proteomes" id="UP000050430"/>
    </source>
</evidence>
<accession>A0A0P6X5U4</accession>
<reference evidence="2 3" key="1">
    <citation type="submission" date="2015-07" db="EMBL/GenBank/DDBJ databases">
        <title>Genome sequence of Leptolinea tardivitalis DSM 16556.</title>
        <authorList>
            <person name="Hemp J."/>
            <person name="Ward L.M."/>
            <person name="Pace L.A."/>
            <person name="Fischer W.W."/>
        </authorList>
    </citation>
    <scope>NUCLEOTIDE SEQUENCE [LARGE SCALE GENOMIC DNA]</scope>
    <source>
        <strain evidence="2 3">YMTK-2</strain>
    </source>
</reference>
<feature type="transmembrane region" description="Helical" evidence="1">
    <location>
        <begin position="67"/>
        <end position="89"/>
    </location>
</feature>
<keyword evidence="3" id="KW-1185">Reference proteome</keyword>